<evidence type="ECO:0000256" key="8">
    <source>
        <dbReference type="SAM" id="Phobius"/>
    </source>
</evidence>
<dbReference type="GO" id="GO:0005249">
    <property type="term" value="F:voltage-gated potassium channel activity"/>
    <property type="evidence" value="ECO:0007669"/>
    <property type="project" value="InterPro"/>
</dbReference>
<dbReference type="EMBL" id="LRPU01000027">
    <property type="protein sequence ID" value="KXA13714.1"/>
    <property type="molecule type" value="Genomic_DNA"/>
</dbReference>
<evidence type="ECO:0000256" key="7">
    <source>
        <dbReference type="ARBA" id="ARBA00023303"/>
    </source>
</evidence>
<dbReference type="Proteomes" id="UP000070646">
    <property type="component" value="Unassembled WGS sequence"/>
</dbReference>
<dbReference type="PANTHER" id="PTHR11537">
    <property type="entry name" value="VOLTAGE-GATED POTASSIUM CHANNEL"/>
    <property type="match status" value="1"/>
</dbReference>
<dbReference type="AlphaFoldDB" id="A0A133NBP3"/>
<dbReference type="GO" id="GO:0008076">
    <property type="term" value="C:voltage-gated potassium channel complex"/>
    <property type="evidence" value="ECO:0007669"/>
    <property type="project" value="InterPro"/>
</dbReference>
<evidence type="ECO:0000313" key="11">
    <source>
        <dbReference type="Proteomes" id="UP000070646"/>
    </source>
</evidence>
<evidence type="ECO:0000256" key="1">
    <source>
        <dbReference type="ARBA" id="ARBA00004141"/>
    </source>
</evidence>
<evidence type="ECO:0000313" key="10">
    <source>
        <dbReference type="EMBL" id="KXA13714.1"/>
    </source>
</evidence>
<evidence type="ECO:0000256" key="3">
    <source>
        <dbReference type="ARBA" id="ARBA00022692"/>
    </source>
</evidence>
<keyword evidence="7" id="KW-0407">Ion channel</keyword>
<evidence type="ECO:0000256" key="2">
    <source>
        <dbReference type="ARBA" id="ARBA00022448"/>
    </source>
</evidence>
<sequence>MILILITENTLELSNLSKNMFILIDKLIWFIFVIDYFTRFIISNNKLEFFKKNLIDLISIIPFNSIFAALRIIRIAKAIKIIKLIKIFRASILLIKFKNRLGNFFKTNNFNYVVYLTILTILIGAITISLVEKMSFPDALWWSFVTTTTVGYGDLSPSTTIGRLIAVMLMLTGIGFLGMLTGTISSFFLKESKVENLTYKESLVEDIRNRLKDFENLNKDELEDMFKVLKGLKDL</sequence>
<accession>A0A133NBP3</accession>
<protein>
    <submittedName>
        <fullName evidence="10">Ion channel</fullName>
    </submittedName>
</protein>
<feature type="transmembrane region" description="Helical" evidence="8">
    <location>
        <begin position="54"/>
        <end position="73"/>
    </location>
</feature>
<dbReference type="InterPro" id="IPR027359">
    <property type="entry name" value="Volt_channel_dom_sf"/>
</dbReference>
<name>A0A133NBP3_CLOPF</name>
<keyword evidence="5" id="KW-0406">Ion transport</keyword>
<dbReference type="InterPro" id="IPR028325">
    <property type="entry name" value="VG_K_chnl"/>
</dbReference>
<keyword evidence="2" id="KW-0813">Transport</keyword>
<feature type="domain" description="Potassium channel" evidence="9">
    <location>
        <begin position="117"/>
        <end position="188"/>
    </location>
</feature>
<keyword evidence="4 8" id="KW-1133">Transmembrane helix</keyword>
<evidence type="ECO:0000256" key="4">
    <source>
        <dbReference type="ARBA" id="ARBA00022989"/>
    </source>
</evidence>
<dbReference type="PATRIC" id="fig|1502.174.peg.798"/>
<feature type="transmembrane region" description="Helical" evidence="8">
    <location>
        <begin position="164"/>
        <end position="189"/>
    </location>
</feature>
<evidence type="ECO:0000256" key="5">
    <source>
        <dbReference type="ARBA" id="ARBA00023065"/>
    </source>
</evidence>
<evidence type="ECO:0000256" key="6">
    <source>
        <dbReference type="ARBA" id="ARBA00023136"/>
    </source>
</evidence>
<dbReference type="PANTHER" id="PTHR11537:SF254">
    <property type="entry name" value="POTASSIUM VOLTAGE-GATED CHANNEL PROTEIN SHAB"/>
    <property type="match status" value="1"/>
</dbReference>
<dbReference type="SUPFAM" id="SSF81324">
    <property type="entry name" value="Voltage-gated potassium channels"/>
    <property type="match status" value="1"/>
</dbReference>
<gene>
    <name evidence="10" type="ORF">HMPREF3222_00791</name>
</gene>
<dbReference type="PRINTS" id="PR00169">
    <property type="entry name" value="KCHANNEL"/>
</dbReference>
<organism evidence="10 11">
    <name type="scientific">Clostridium perfringens</name>
    <dbReference type="NCBI Taxonomy" id="1502"/>
    <lineage>
        <taxon>Bacteria</taxon>
        <taxon>Bacillati</taxon>
        <taxon>Bacillota</taxon>
        <taxon>Clostridia</taxon>
        <taxon>Eubacteriales</taxon>
        <taxon>Clostridiaceae</taxon>
        <taxon>Clostridium</taxon>
    </lineage>
</organism>
<comment type="caution">
    <text evidence="10">The sequence shown here is derived from an EMBL/GenBank/DDBJ whole genome shotgun (WGS) entry which is preliminary data.</text>
</comment>
<feature type="transmembrane region" description="Helical" evidence="8">
    <location>
        <begin position="109"/>
        <end position="131"/>
    </location>
</feature>
<dbReference type="Pfam" id="PF07885">
    <property type="entry name" value="Ion_trans_2"/>
    <property type="match status" value="1"/>
</dbReference>
<reference evidence="10 11" key="1">
    <citation type="submission" date="2016-01" db="EMBL/GenBank/DDBJ databases">
        <authorList>
            <person name="Oliw E.H."/>
        </authorList>
    </citation>
    <scope>NUCLEOTIDE SEQUENCE [LARGE SCALE GENOMIC DNA]</scope>
    <source>
        <strain evidence="10 11">MJR7757A</strain>
    </source>
</reference>
<feature type="transmembrane region" description="Helical" evidence="8">
    <location>
        <begin position="20"/>
        <end position="42"/>
    </location>
</feature>
<comment type="subcellular location">
    <subcellularLocation>
        <location evidence="1">Membrane</location>
        <topology evidence="1">Multi-pass membrane protein</topology>
    </subcellularLocation>
</comment>
<dbReference type="Gene3D" id="1.10.287.70">
    <property type="match status" value="1"/>
</dbReference>
<keyword evidence="3 8" id="KW-0812">Transmembrane</keyword>
<dbReference type="Gene3D" id="1.20.120.350">
    <property type="entry name" value="Voltage-gated potassium channels. Chain C"/>
    <property type="match status" value="1"/>
</dbReference>
<proteinExistence type="predicted"/>
<keyword evidence="6 8" id="KW-0472">Membrane</keyword>
<dbReference type="GO" id="GO:0001508">
    <property type="term" value="P:action potential"/>
    <property type="evidence" value="ECO:0007669"/>
    <property type="project" value="TreeGrafter"/>
</dbReference>
<dbReference type="InterPro" id="IPR013099">
    <property type="entry name" value="K_chnl_dom"/>
</dbReference>
<evidence type="ECO:0000259" key="9">
    <source>
        <dbReference type="Pfam" id="PF07885"/>
    </source>
</evidence>